<feature type="compositionally biased region" description="Basic and acidic residues" evidence="3">
    <location>
        <begin position="260"/>
        <end position="294"/>
    </location>
</feature>
<dbReference type="PROSITE" id="PS50222">
    <property type="entry name" value="EF_HAND_2"/>
    <property type="match status" value="3"/>
</dbReference>
<feature type="region of interest" description="Disordered" evidence="3">
    <location>
        <begin position="20"/>
        <end position="76"/>
    </location>
</feature>
<feature type="compositionally biased region" description="Basic and acidic residues" evidence="3">
    <location>
        <begin position="173"/>
        <end position="203"/>
    </location>
</feature>
<evidence type="ECO:0000256" key="2">
    <source>
        <dbReference type="ARBA" id="ARBA00022737"/>
    </source>
</evidence>
<dbReference type="CDD" id="cd00051">
    <property type="entry name" value="EFh"/>
    <property type="match status" value="1"/>
</dbReference>
<dbReference type="InterPro" id="IPR002048">
    <property type="entry name" value="EF_hand_dom"/>
</dbReference>
<protein>
    <recommendedName>
        <fullName evidence="5">EF-hand domain-containing protein</fullName>
    </recommendedName>
</protein>
<dbReference type="GO" id="GO:0005509">
    <property type="term" value="F:calcium ion binding"/>
    <property type="evidence" value="ECO:0007669"/>
    <property type="project" value="InterPro"/>
</dbReference>
<dbReference type="PROSITE" id="PS00018">
    <property type="entry name" value="EF_HAND_1"/>
    <property type="match status" value="3"/>
</dbReference>
<feature type="domain" description="EF-hand" evidence="5">
    <location>
        <begin position="95"/>
        <end position="130"/>
    </location>
</feature>
<evidence type="ECO:0000256" key="4">
    <source>
        <dbReference type="SAM" id="SignalP"/>
    </source>
</evidence>
<dbReference type="InterPro" id="IPR011992">
    <property type="entry name" value="EF-hand-dom_pair"/>
</dbReference>
<dbReference type="SMART" id="SM00054">
    <property type="entry name" value="EFh"/>
    <property type="match status" value="4"/>
</dbReference>
<feature type="signal peptide" evidence="4">
    <location>
        <begin position="1"/>
        <end position="23"/>
    </location>
</feature>
<feature type="compositionally biased region" description="Basic and acidic residues" evidence="3">
    <location>
        <begin position="36"/>
        <end position="74"/>
    </location>
</feature>
<feature type="domain" description="EF-hand" evidence="5">
    <location>
        <begin position="224"/>
        <end position="259"/>
    </location>
</feature>
<sequence length="294" mass="33252">MSKASTLWCAAAILLTGAPSAMSLEKPDSLPANEGGGEKVKPRAHERGESDGRRPSDGRKGKDKRRGPDFKALDADQDGALNFEEFSSSERLAQLDEEKRRRLFNFLDRNKDGKVQQSELKPRAPHWLTGLAKDFNELDADKNGTLALDEFSKAKGLEKKEAAELEKSFQRLDRNKDGMLQRSELKSHLGSRPRPEMDFKKFDTNQSGGLDYEEYSKLPFVVRFPDDRRQKHFKRIDSDGNGELSPAEIHDAHKRHHGSPRGDRERPHDRPSDGARRKGGKESPGERRSPKEDK</sequence>
<dbReference type="PANTHER" id="PTHR10827:SF98">
    <property type="entry name" value="45 KDA CALCIUM-BINDING PROTEIN"/>
    <property type="match status" value="1"/>
</dbReference>
<proteinExistence type="predicted"/>
<reference evidence="6" key="1">
    <citation type="submission" date="2024-07" db="EMBL/GenBank/DDBJ databases">
        <title>Complete genome sequence of Verrucomicrobiaceae bacterium NT6N.</title>
        <authorList>
            <person name="Huang C."/>
            <person name="Takami H."/>
            <person name="Hamasaki K."/>
        </authorList>
    </citation>
    <scope>NUCLEOTIDE SEQUENCE</scope>
    <source>
        <strain evidence="6">NT6N</strain>
    </source>
</reference>
<keyword evidence="4" id="KW-0732">Signal</keyword>
<keyword evidence="2" id="KW-0677">Repeat</keyword>
<dbReference type="Pfam" id="PF13202">
    <property type="entry name" value="EF-hand_5"/>
    <property type="match status" value="4"/>
</dbReference>
<gene>
    <name evidence="6" type="ORF">NT6N_05750</name>
</gene>
<dbReference type="InterPro" id="IPR018247">
    <property type="entry name" value="EF_Hand_1_Ca_BS"/>
</dbReference>
<evidence type="ECO:0000256" key="3">
    <source>
        <dbReference type="SAM" id="MobiDB-lite"/>
    </source>
</evidence>
<evidence type="ECO:0000256" key="1">
    <source>
        <dbReference type="ARBA" id="ARBA00022723"/>
    </source>
</evidence>
<dbReference type="SUPFAM" id="SSF47473">
    <property type="entry name" value="EF-hand"/>
    <property type="match status" value="2"/>
</dbReference>
<feature type="chain" id="PRO_5043995042" description="EF-hand domain-containing protein" evidence="4">
    <location>
        <begin position="24"/>
        <end position="294"/>
    </location>
</feature>
<dbReference type="EMBL" id="AP026866">
    <property type="protein sequence ID" value="BDS05535.1"/>
    <property type="molecule type" value="Genomic_DNA"/>
</dbReference>
<evidence type="ECO:0000259" key="5">
    <source>
        <dbReference type="PROSITE" id="PS50222"/>
    </source>
</evidence>
<keyword evidence="1" id="KW-0479">Metal-binding</keyword>
<dbReference type="KEGG" id="osu:NT6N_05750"/>
<feature type="domain" description="EF-hand" evidence="5">
    <location>
        <begin position="160"/>
        <end position="195"/>
    </location>
</feature>
<name>A0AAT9FHV1_9BACT</name>
<evidence type="ECO:0000313" key="6">
    <source>
        <dbReference type="EMBL" id="BDS05535.1"/>
    </source>
</evidence>
<dbReference type="PANTHER" id="PTHR10827">
    <property type="entry name" value="RETICULOCALBIN"/>
    <property type="match status" value="1"/>
</dbReference>
<accession>A0AAT9FHV1</accession>
<dbReference type="AlphaFoldDB" id="A0AAT9FHV1"/>
<dbReference type="Gene3D" id="1.10.238.10">
    <property type="entry name" value="EF-hand"/>
    <property type="match status" value="3"/>
</dbReference>
<organism evidence="6">
    <name type="scientific">Oceaniferula spumae</name>
    <dbReference type="NCBI Taxonomy" id="2979115"/>
    <lineage>
        <taxon>Bacteria</taxon>
        <taxon>Pseudomonadati</taxon>
        <taxon>Verrucomicrobiota</taxon>
        <taxon>Verrucomicrobiia</taxon>
        <taxon>Verrucomicrobiales</taxon>
        <taxon>Verrucomicrobiaceae</taxon>
        <taxon>Oceaniferula</taxon>
    </lineage>
</organism>
<dbReference type="Pfam" id="PF13499">
    <property type="entry name" value="EF-hand_7"/>
    <property type="match status" value="1"/>
</dbReference>
<feature type="region of interest" description="Disordered" evidence="3">
    <location>
        <begin position="173"/>
        <end position="294"/>
    </location>
</feature>